<feature type="region of interest" description="Disordered" evidence="1">
    <location>
        <begin position="297"/>
        <end position="360"/>
    </location>
</feature>
<reference evidence="3 4" key="1">
    <citation type="journal article" date="2018" name="Arch. Microbiol.">
        <title>New insights into the metabolic potential of the phototrophic purple bacterium Rhodopila globiformis DSM 161(T) from its draft genome sequence and evidence for a vanadium-dependent nitrogenase.</title>
        <authorList>
            <person name="Imhoff J.F."/>
            <person name="Rahn T."/>
            <person name="Kunzel S."/>
            <person name="Neulinger S.C."/>
        </authorList>
    </citation>
    <scope>NUCLEOTIDE SEQUENCE [LARGE SCALE GENOMIC DNA]</scope>
    <source>
        <strain evidence="3 4">DSM 16996</strain>
    </source>
</reference>
<feature type="domain" description="Extensin-like C-terminal" evidence="2">
    <location>
        <begin position="49"/>
        <end position="221"/>
    </location>
</feature>
<gene>
    <name evidence="3" type="ORF">CCR94_15925</name>
</gene>
<protein>
    <submittedName>
        <fullName evidence="3">Extensin</fullName>
    </submittedName>
</protein>
<dbReference type="Pfam" id="PF06904">
    <property type="entry name" value="Extensin-like_C"/>
    <property type="match status" value="1"/>
</dbReference>
<evidence type="ECO:0000256" key="1">
    <source>
        <dbReference type="SAM" id="MobiDB-lite"/>
    </source>
</evidence>
<proteinExistence type="predicted"/>
<dbReference type="PROSITE" id="PS51257">
    <property type="entry name" value="PROKAR_LIPOPROTEIN"/>
    <property type="match status" value="1"/>
</dbReference>
<dbReference type="RefSeq" id="WP_104508845.1">
    <property type="nucleotide sequence ID" value="NZ_JACIGC010000011.1"/>
</dbReference>
<feature type="compositionally biased region" description="Low complexity" evidence="1">
    <location>
        <begin position="312"/>
        <end position="324"/>
    </location>
</feature>
<name>A0A2S6N3L3_9HYPH</name>
<feature type="region of interest" description="Disordered" evidence="1">
    <location>
        <begin position="227"/>
        <end position="281"/>
    </location>
</feature>
<comment type="caution">
    <text evidence="3">The sequence shown here is derived from an EMBL/GenBank/DDBJ whole genome shotgun (WGS) entry which is preliminary data.</text>
</comment>
<dbReference type="AlphaFoldDB" id="A0A2S6N3L3"/>
<evidence type="ECO:0000259" key="2">
    <source>
        <dbReference type="Pfam" id="PF06904"/>
    </source>
</evidence>
<feature type="compositionally biased region" description="Basic and acidic residues" evidence="1">
    <location>
        <begin position="239"/>
        <end position="253"/>
    </location>
</feature>
<evidence type="ECO:0000313" key="4">
    <source>
        <dbReference type="Proteomes" id="UP000239089"/>
    </source>
</evidence>
<dbReference type="Proteomes" id="UP000239089">
    <property type="component" value="Unassembled WGS sequence"/>
</dbReference>
<evidence type="ECO:0000313" key="3">
    <source>
        <dbReference type="EMBL" id="PPQ29192.1"/>
    </source>
</evidence>
<dbReference type="OrthoDB" id="9809788at2"/>
<accession>A0A2S6N3L3</accession>
<organism evidence="3 4">
    <name type="scientific">Rhodoblastus sphagnicola</name>
    <dbReference type="NCBI Taxonomy" id="333368"/>
    <lineage>
        <taxon>Bacteria</taxon>
        <taxon>Pseudomonadati</taxon>
        <taxon>Pseudomonadota</taxon>
        <taxon>Alphaproteobacteria</taxon>
        <taxon>Hyphomicrobiales</taxon>
        <taxon>Rhodoblastaceae</taxon>
        <taxon>Rhodoblastus</taxon>
    </lineage>
</organism>
<keyword evidence="4" id="KW-1185">Reference proteome</keyword>
<sequence length="360" mass="37844">MVRVPPIHALALTRPAGLAALALLGALSGCGKFGSAERPAWRAQAEEACFARGQVELSNYIQPAGRDIDGPSICGLTRPLKVTALLGGKVLFNATQTLDCPMVAELEVWLTQVAQPAAEARFGQPITQVDSMGSYNCRGMNNQFGARLSEHSFGNALDIGGFVLADGRKITVVHDWTRGDPQAQAFLRDLHAGACEHFTTVLGPGSNAFHYNHIHVDLALHGMTSSGPRRVCKPAPQRPEPRGLEPPSRKDTLPDSPDIEDEIDVAQGSPPRGANTYAVHPGPDLTAAAAVIARAPEGRGGQKAPPAPPRRPGAGSVVGPVALHAPPPSPPARGVMKADGVFVPEGDPADFDLSTSRARR</sequence>
<dbReference type="InterPro" id="IPR009683">
    <property type="entry name" value="Extensin-like_C"/>
</dbReference>
<dbReference type="EMBL" id="NHSJ01000097">
    <property type="protein sequence ID" value="PPQ29192.1"/>
    <property type="molecule type" value="Genomic_DNA"/>
</dbReference>